<dbReference type="Gene3D" id="1.10.530.10">
    <property type="match status" value="1"/>
</dbReference>
<dbReference type="InterPro" id="IPR008258">
    <property type="entry name" value="Transglycosylase_SLT_dom_1"/>
</dbReference>
<dbReference type="Proteomes" id="UP000502260">
    <property type="component" value="Chromosome"/>
</dbReference>
<dbReference type="PANTHER" id="PTHR37423">
    <property type="entry name" value="SOLUBLE LYTIC MUREIN TRANSGLYCOSYLASE-RELATED"/>
    <property type="match status" value="1"/>
</dbReference>
<reference evidence="5" key="1">
    <citation type="submission" date="2020-03" db="EMBL/GenBank/DDBJ databases">
        <title>Complete genome sequence of sulfur-oxidizing bacterium skT11.</title>
        <authorList>
            <person name="Kanda M."/>
            <person name="Kojima H."/>
            <person name="Fukui M."/>
        </authorList>
    </citation>
    <scope>NUCLEOTIDE SEQUENCE [LARGE SCALE GENOMIC DNA]</scope>
    <source>
        <strain evidence="5">skT11</strain>
    </source>
</reference>
<dbReference type="EMBL" id="AP022853">
    <property type="protein sequence ID" value="BCB27058.1"/>
    <property type="molecule type" value="Genomic_DNA"/>
</dbReference>
<dbReference type="SUPFAM" id="SSF53955">
    <property type="entry name" value="Lysozyme-like"/>
    <property type="match status" value="1"/>
</dbReference>
<evidence type="ECO:0000313" key="4">
    <source>
        <dbReference type="EMBL" id="BCB27058.1"/>
    </source>
</evidence>
<evidence type="ECO:0000259" key="3">
    <source>
        <dbReference type="Pfam" id="PF01464"/>
    </source>
</evidence>
<evidence type="ECO:0000256" key="2">
    <source>
        <dbReference type="SAM" id="MobiDB-lite"/>
    </source>
</evidence>
<dbReference type="KEGG" id="slac:SKTS_19440"/>
<evidence type="ECO:0000313" key="5">
    <source>
        <dbReference type="Proteomes" id="UP000502260"/>
    </source>
</evidence>
<dbReference type="PANTHER" id="PTHR37423:SF2">
    <property type="entry name" value="MEMBRANE-BOUND LYTIC MUREIN TRANSGLYCOSYLASE C"/>
    <property type="match status" value="1"/>
</dbReference>
<dbReference type="CDD" id="cd00254">
    <property type="entry name" value="LT-like"/>
    <property type="match status" value="1"/>
</dbReference>
<organism evidence="4 5">
    <name type="scientific">Sulfurimicrobium lacus</name>
    <dbReference type="NCBI Taxonomy" id="2715678"/>
    <lineage>
        <taxon>Bacteria</taxon>
        <taxon>Pseudomonadati</taxon>
        <taxon>Pseudomonadota</taxon>
        <taxon>Betaproteobacteria</taxon>
        <taxon>Nitrosomonadales</taxon>
        <taxon>Sulfuricellaceae</taxon>
        <taxon>Sulfurimicrobium</taxon>
    </lineage>
</organism>
<protein>
    <recommendedName>
        <fullName evidence="3">Transglycosylase SLT domain-containing protein</fullName>
    </recommendedName>
</protein>
<evidence type="ECO:0000256" key="1">
    <source>
        <dbReference type="ARBA" id="ARBA00007734"/>
    </source>
</evidence>
<dbReference type="InterPro" id="IPR023346">
    <property type="entry name" value="Lysozyme-like_dom_sf"/>
</dbReference>
<feature type="region of interest" description="Disordered" evidence="2">
    <location>
        <begin position="1"/>
        <end position="23"/>
    </location>
</feature>
<feature type="domain" description="Transglycosylase SLT" evidence="3">
    <location>
        <begin position="314"/>
        <end position="396"/>
    </location>
</feature>
<name>A0A6F8VBG5_9PROT</name>
<dbReference type="RefSeq" id="WP_173064003.1">
    <property type="nucleotide sequence ID" value="NZ_AP022853.1"/>
</dbReference>
<gene>
    <name evidence="4" type="ORF">SKTS_19440</name>
</gene>
<keyword evidence="5" id="KW-1185">Reference proteome</keyword>
<proteinExistence type="inferred from homology"/>
<comment type="similarity">
    <text evidence="1">Belongs to the transglycosylase Slt family.</text>
</comment>
<dbReference type="Pfam" id="PF01464">
    <property type="entry name" value="SLT"/>
    <property type="match status" value="1"/>
</dbReference>
<sequence length="723" mass="79148">MPTVPRYDSPQVSPTSLPAQPFGAPVMPDIAGRQSQQTGQAMQQFGGDVGRIANDMAQQANQLRIDDALNQAKEAALRLAYDKDKGFTNLKGINALERPDGKPLADEYGDNLKDQISQIAGALGNENQRQAFAMHSNDILTSFRGQAIQHEAGEFKTYALSVSDGVQSTALRDIGLNWNNPDAVDSAVERIRAETHRQAQLLGKSAEWQDAQARKLTSNAHKVALMSALEQNNPAYADGYLKKYSGQMDADDILAVRGHITKEMDNRVGVSAAGDVMGRMQPRIQVSEGERAFNIALGTESGGHQFSADGRPLTSPKGAIGIAQVMPDTAPEAAKLAGLPWDENRYKNDPAYNKAIGMAYFQNQLRVNGGDLPKAYAAYNAGPGRLQEAVKKADQSVKLNKNDPTVPVRTWLDFMPQETKDYVAKNMNEYDAGQGQPARPTFQEIDDQLRADPRLAASPARYNVAREEAHRQFEEQTKAIKQREDDAVANAMRGVIQNGGRWSDLPVAIRAAVPPKEVDNLLGFAQKVSKGDDSTSPWLYNKLTSNPDTLAKMSDNEFFALRRELSESDFKHFSDQRAKLTGAAPGSNGPGDLNTQAIKQSLDERLRMLKIDPTPKDDGGSDAARVGGIRRFVDQYFMTAQREAGKKFTDVEVGQHLDALFAKNATFRGWFSNSSGPMLGMNAGDIDSATKDNIKAAYKRQGVDNPTDAQVLNAYWNMKVARK</sequence>
<accession>A0A6F8VBG5</accession>
<dbReference type="AlphaFoldDB" id="A0A6F8VBG5"/>